<comment type="subcellular location">
    <subcellularLocation>
        <location evidence="1">Membrane</location>
    </subcellularLocation>
</comment>
<feature type="region of interest" description="Disordered" evidence="5">
    <location>
        <begin position="1"/>
        <end position="42"/>
    </location>
</feature>
<evidence type="ECO:0000256" key="4">
    <source>
        <dbReference type="ARBA" id="ARBA00023136"/>
    </source>
</evidence>
<evidence type="ECO:0000256" key="5">
    <source>
        <dbReference type="SAM" id="MobiDB-lite"/>
    </source>
</evidence>
<organism evidence="7 8">
    <name type="scientific">Monilinia fructigena</name>
    <dbReference type="NCBI Taxonomy" id="38457"/>
    <lineage>
        <taxon>Eukaryota</taxon>
        <taxon>Fungi</taxon>
        <taxon>Dikarya</taxon>
        <taxon>Ascomycota</taxon>
        <taxon>Pezizomycotina</taxon>
        <taxon>Leotiomycetes</taxon>
        <taxon>Helotiales</taxon>
        <taxon>Sclerotiniaceae</taxon>
        <taxon>Monilinia</taxon>
    </lineage>
</organism>
<protein>
    <recommendedName>
        <fullName evidence="6">Gfd2/YDR514C-like C-terminal domain-containing protein</fullName>
    </recommendedName>
</protein>
<dbReference type="PANTHER" id="PTHR28083:SF1">
    <property type="entry name" value="GOOD FOR FULL DBP5 ACTIVITY PROTEIN 2"/>
    <property type="match status" value="1"/>
</dbReference>
<keyword evidence="3" id="KW-1133">Transmembrane helix</keyword>
<evidence type="ECO:0000313" key="7">
    <source>
        <dbReference type="EMBL" id="RAL61800.1"/>
    </source>
</evidence>
<dbReference type="InterPro" id="IPR035780">
    <property type="entry name" value="SPRY_Ssh4-like"/>
</dbReference>
<dbReference type="InterPro" id="IPR012337">
    <property type="entry name" value="RNaseH-like_sf"/>
</dbReference>
<evidence type="ECO:0000256" key="2">
    <source>
        <dbReference type="ARBA" id="ARBA00022692"/>
    </source>
</evidence>
<comment type="caution">
    <text evidence="7">The sequence shown here is derived from an EMBL/GenBank/DDBJ whole genome shotgun (WGS) entry which is preliminary data.</text>
</comment>
<proteinExistence type="predicted"/>
<keyword evidence="8" id="KW-1185">Reference proteome</keyword>
<sequence length="529" mass="59264">MISPPPSKAQEPYHDWQTAVPDTSILPPPPSMGYQRSDANNATEEEALQGKAWCEQNPLGSPVQFPQAALEALDAVTLGLGFVAQPYPTFRLPGWHRGSFGVHGDDGHKYINDLWGGKDFTDKFRAGQTIGIGMTFTPRNSNNPPAYDAGPAQTTAQTPINVEIFFTRDGKRNSGWNLHEEGDSVEDLPVTGLEGMHDLYAAVGTFENVEFQIVFNESEMDVSPIEDIRNFVLPLQTNPLESWSSDSPLDSTAKPFDAGLSNWEQISSFINEVSKPGLPVKPYVFIAIDLEATLEQWEYYPNGASRRTGSGKVYPKQTPTQIGISVLRATGKNAELFTKDSNSNAGRQFCSINIVEFQGYKTGIKRLRAEVSFLYGNSEYVELDKVNELILKLVAELSKHEEVILVGHAIQNDRRFLENGNIYGLHEFFDSALDTQFMHHEPGTDFRSLQDLAWSYDDNIGDGWHNSGNDAMWTLWVFAKKLQDFLTVSESGNEMVIDYSRRHKYLSKKDQCRINYAARLADLRVDGWD</sequence>
<accession>A0A395INE1</accession>
<keyword evidence="4" id="KW-0472">Membrane</keyword>
<dbReference type="Pfam" id="PF21762">
    <property type="entry name" value="DEDDh_C"/>
    <property type="match status" value="1"/>
</dbReference>
<dbReference type="InterPro" id="IPR048519">
    <property type="entry name" value="Gfd2/YDR514C-like_C"/>
</dbReference>
<dbReference type="AlphaFoldDB" id="A0A395INE1"/>
<dbReference type="Proteomes" id="UP000249056">
    <property type="component" value="Unassembled WGS sequence"/>
</dbReference>
<keyword evidence="2" id="KW-0812">Transmembrane</keyword>
<evidence type="ECO:0000313" key="8">
    <source>
        <dbReference type="Proteomes" id="UP000249056"/>
    </source>
</evidence>
<dbReference type="Gene3D" id="2.60.120.920">
    <property type="match status" value="1"/>
</dbReference>
<evidence type="ECO:0000256" key="3">
    <source>
        <dbReference type="ARBA" id="ARBA00022989"/>
    </source>
</evidence>
<evidence type="ECO:0000256" key="1">
    <source>
        <dbReference type="ARBA" id="ARBA00004370"/>
    </source>
</evidence>
<dbReference type="InterPro" id="IPR036397">
    <property type="entry name" value="RNaseH_sf"/>
</dbReference>
<dbReference type="InterPro" id="IPR040151">
    <property type="entry name" value="Gfd2/YDR514C-like"/>
</dbReference>
<dbReference type="GO" id="GO:0003676">
    <property type="term" value="F:nucleic acid binding"/>
    <property type="evidence" value="ECO:0007669"/>
    <property type="project" value="InterPro"/>
</dbReference>
<dbReference type="CDD" id="cd12910">
    <property type="entry name" value="SPRY_SSH4_like"/>
    <property type="match status" value="1"/>
</dbReference>
<name>A0A395INE1_9HELO</name>
<dbReference type="InterPro" id="IPR043136">
    <property type="entry name" value="B30.2/SPRY_sf"/>
</dbReference>
<evidence type="ECO:0000259" key="6">
    <source>
        <dbReference type="Pfam" id="PF21762"/>
    </source>
</evidence>
<dbReference type="OrthoDB" id="25503at2759"/>
<gene>
    <name evidence="7" type="ORF">DID88_002863</name>
</gene>
<dbReference type="SUPFAM" id="SSF53098">
    <property type="entry name" value="Ribonuclease H-like"/>
    <property type="match status" value="1"/>
</dbReference>
<dbReference type="GO" id="GO:0005634">
    <property type="term" value="C:nucleus"/>
    <property type="evidence" value="ECO:0007669"/>
    <property type="project" value="TreeGrafter"/>
</dbReference>
<reference evidence="7 8" key="1">
    <citation type="submission" date="2018-06" db="EMBL/GenBank/DDBJ databases">
        <title>Genome Sequence of the Brown Rot Fungal Pathogen Monilinia fructigena.</title>
        <authorList>
            <person name="Landi L."/>
            <person name="De Miccolis Angelini R.M."/>
            <person name="Pollastro S."/>
            <person name="Abate D."/>
            <person name="Faretra F."/>
            <person name="Romanazzi G."/>
        </authorList>
    </citation>
    <scope>NUCLEOTIDE SEQUENCE [LARGE SCALE GENOMIC DNA]</scope>
    <source>
        <strain evidence="7 8">Mfrg269</strain>
    </source>
</reference>
<dbReference type="GO" id="GO:0016020">
    <property type="term" value="C:membrane"/>
    <property type="evidence" value="ECO:0007669"/>
    <property type="project" value="UniProtKB-SubCell"/>
</dbReference>
<dbReference type="PANTHER" id="PTHR28083">
    <property type="entry name" value="GOOD FOR FULL DBP5 ACTIVITY PROTEIN 2"/>
    <property type="match status" value="1"/>
</dbReference>
<feature type="domain" description="Gfd2/YDR514C-like C-terminal" evidence="6">
    <location>
        <begin position="320"/>
        <end position="478"/>
    </location>
</feature>
<dbReference type="EMBL" id="QKRW01000028">
    <property type="protein sequence ID" value="RAL61800.1"/>
    <property type="molecule type" value="Genomic_DNA"/>
</dbReference>
<dbReference type="Gene3D" id="3.30.420.10">
    <property type="entry name" value="Ribonuclease H-like superfamily/Ribonuclease H"/>
    <property type="match status" value="1"/>
</dbReference>